<evidence type="ECO:0000313" key="8">
    <source>
        <dbReference type="EMBL" id="THG10926.1"/>
    </source>
</evidence>
<name>A0A4S4E6G1_CAMSN</name>
<feature type="coiled-coil region" evidence="6">
    <location>
        <begin position="113"/>
        <end position="150"/>
    </location>
</feature>
<dbReference type="AlphaFoldDB" id="A0A4S4E6G1"/>
<evidence type="ECO:0000256" key="4">
    <source>
        <dbReference type="ARBA" id="ARBA00023163"/>
    </source>
</evidence>
<sequence length="180" mass="20842">MMMMKDLSSVWRSRSVKDTTTGSLSSSFLRSSYLSKTPLREPNRRAEIVQFLSNPAAQKKYPPRPFARAKFTLLLIDSVSSYLIQFVPAYEYVDKPQANKATKQQQHKLSTRTEQQQAQMGQAKQRMELIRNEKARYVTYQKRKKGLKKKTCELETLCDVQVCLIIYGPKLDDHSTEVEI</sequence>
<keyword evidence="5" id="KW-0539">Nucleus</keyword>
<evidence type="ECO:0000256" key="6">
    <source>
        <dbReference type="SAM" id="Coils"/>
    </source>
</evidence>
<dbReference type="SUPFAM" id="SSF55455">
    <property type="entry name" value="SRF-like"/>
    <property type="match status" value="1"/>
</dbReference>
<accession>A0A4S4E6G1</accession>
<keyword evidence="2" id="KW-0805">Transcription regulation</keyword>
<gene>
    <name evidence="8" type="ORF">TEA_016485</name>
</gene>
<dbReference type="PANTHER" id="PTHR11945:SF176">
    <property type="entry name" value="MADS-BOX TRANSCRIPTION FACTOR FAMILY PROTEIN"/>
    <property type="match status" value="1"/>
</dbReference>
<evidence type="ECO:0000256" key="5">
    <source>
        <dbReference type="ARBA" id="ARBA00023242"/>
    </source>
</evidence>
<keyword evidence="6" id="KW-0175">Coiled coil</keyword>
<dbReference type="GO" id="GO:0000981">
    <property type="term" value="F:DNA-binding transcription factor activity, RNA polymerase II-specific"/>
    <property type="evidence" value="ECO:0007669"/>
    <property type="project" value="TreeGrafter"/>
</dbReference>
<dbReference type="GO" id="GO:0000978">
    <property type="term" value="F:RNA polymerase II cis-regulatory region sequence-specific DNA binding"/>
    <property type="evidence" value="ECO:0007669"/>
    <property type="project" value="TreeGrafter"/>
</dbReference>
<dbReference type="PANTHER" id="PTHR11945">
    <property type="entry name" value="MADS BOX PROTEIN"/>
    <property type="match status" value="1"/>
</dbReference>
<evidence type="ECO:0000256" key="3">
    <source>
        <dbReference type="ARBA" id="ARBA00023125"/>
    </source>
</evidence>
<dbReference type="Pfam" id="PF00319">
    <property type="entry name" value="SRF-TF"/>
    <property type="match status" value="1"/>
</dbReference>
<evidence type="ECO:0000259" key="7">
    <source>
        <dbReference type="PROSITE" id="PS50066"/>
    </source>
</evidence>
<proteinExistence type="predicted"/>
<dbReference type="Proteomes" id="UP000306102">
    <property type="component" value="Unassembled WGS sequence"/>
</dbReference>
<organism evidence="8 9">
    <name type="scientific">Camellia sinensis var. sinensis</name>
    <name type="common">China tea</name>
    <dbReference type="NCBI Taxonomy" id="542762"/>
    <lineage>
        <taxon>Eukaryota</taxon>
        <taxon>Viridiplantae</taxon>
        <taxon>Streptophyta</taxon>
        <taxon>Embryophyta</taxon>
        <taxon>Tracheophyta</taxon>
        <taxon>Spermatophyta</taxon>
        <taxon>Magnoliopsida</taxon>
        <taxon>eudicotyledons</taxon>
        <taxon>Gunneridae</taxon>
        <taxon>Pentapetalae</taxon>
        <taxon>asterids</taxon>
        <taxon>Ericales</taxon>
        <taxon>Theaceae</taxon>
        <taxon>Camellia</taxon>
    </lineage>
</organism>
<dbReference type="InterPro" id="IPR036879">
    <property type="entry name" value="TF_MADSbox_sf"/>
</dbReference>
<dbReference type="PRINTS" id="PR00404">
    <property type="entry name" value="MADSDOMAIN"/>
</dbReference>
<evidence type="ECO:0000256" key="2">
    <source>
        <dbReference type="ARBA" id="ARBA00023015"/>
    </source>
</evidence>
<evidence type="ECO:0000313" key="9">
    <source>
        <dbReference type="Proteomes" id="UP000306102"/>
    </source>
</evidence>
<feature type="domain" description="MADS-box" evidence="7">
    <location>
        <begin position="120"/>
        <end position="170"/>
    </location>
</feature>
<comment type="subcellular location">
    <subcellularLocation>
        <location evidence="1">Nucleus</location>
    </subcellularLocation>
</comment>
<reference evidence="8 9" key="1">
    <citation type="journal article" date="2018" name="Proc. Natl. Acad. Sci. U.S.A.">
        <title>Draft genome sequence of Camellia sinensis var. sinensis provides insights into the evolution of the tea genome and tea quality.</title>
        <authorList>
            <person name="Wei C."/>
            <person name="Yang H."/>
            <person name="Wang S."/>
            <person name="Zhao J."/>
            <person name="Liu C."/>
            <person name="Gao L."/>
            <person name="Xia E."/>
            <person name="Lu Y."/>
            <person name="Tai Y."/>
            <person name="She G."/>
            <person name="Sun J."/>
            <person name="Cao H."/>
            <person name="Tong W."/>
            <person name="Gao Q."/>
            <person name="Li Y."/>
            <person name="Deng W."/>
            <person name="Jiang X."/>
            <person name="Wang W."/>
            <person name="Chen Q."/>
            <person name="Zhang S."/>
            <person name="Li H."/>
            <person name="Wu J."/>
            <person name="Wang P."/>
            <person name="Li P."/>
            <person name="Shi C."/>
            <person name="Zheng F."/>
            <person name="Jian J."/>
            <person name="Huang B."/>
            <person name="Shan D."/>
            <person name="Shi M."/>
            <person name="Fang C."/>
            <person name="Yue Y."/>
            <person name="Li F."/>
            <person name="Li D."/>
            <person name="Wei S."/>
            <person name="Han B."/>
            <person name="Jiang C."/>
            <person name="Yin Y."/>
            <person name="Xia T."/>
            <person name="Zhang Z."/>
            <person name="Bennetzen J.L."/>
            <person name="Zhao S."/>
            <person name="Wan X."/>
        </authorList>
    </citation>
    <scope>NUCLEOTIDE SEQUENCE [LARGE SCALE GENOMIC DNA]</scope>
    <source>
        <strain evidence="9">cv. Shuchazao</strain>
        <tissue evidence="8">Leaf</tissue>
    </source>
</reference>
<dbReference type="Gene3D" id="3.40.1810.10">
    <property type="entry name" value="Transcription factor, MADS-box"/>
    <property type="match status" value="1"/>
</dbReference>
<protein>
    <recommendedName>
        <fullName evidence="7">MADS-box domain-containing protein</fullName>
    </recommendedName>
</protein>
<keyword evidence="4" id="KW-0804">Transcription</keyword>
<dbReference type="EMBL" id="SDRB02007581">
    <property type="protein sequence ID" value="THG10926.1"/>
    <property type="molecule type" value="Genomic_DNA"/>
</dbReference>
<dbReference type="InterPro" id="IPR002100">
    <property type="entry name" value="TF_MADSbox"/>
</dbReference>
<keyword evidence="3" id="KW-0238">DNA-binding</keyword>
<comment type="caution">
    <text evidence="8">The sequence shown here is derived from an EMBL/GenBank/DDBJ whole genome shotgun (WGS) entry which is preliminary data.</text>
</comment>
<dbReference type="GO" id="GO:0005634">
    <property type="term" value="C:nucleus"/>
    <property type="evidence" value="ECO:0007669"/>
    <property type="project" value="UniProtKB-SubCell"/>
</dbReference>
<dbReference type="PROSITE" id="PS50066">
    <property type="entry name" value="MADS_BOX_2"/>
    <property type="match status" value="1"/>
</dbReference>
<evidence type="ECO:0000256" key="1">
    <source>
        <dbReference type="ARBA" id="ARBA00004123"/>
    </source>
</evidence>
<dbReference type="GO" id="GO:0046983">
    <property type="term" value="F:protein dimerization activity"/>
    <property type="evidence" value="ECO:0007669"/>
    <property type="project" value="InterPro"/>
</dbReference>
<dbReference type="SMART" id="SM00432">
    <property type="entry name" value="MADS"/>
    <property type="match status" value="1"/>
</dbReference>
<keyword evidence="9" id="KW-1185">Reference proteome</keyword>